<dbReference type="EMBL" id="AZBU02000001">
    <property type="protein sequence ID" value="TMS36867.1"/>
    <property type="molecule type" value="Genomic_DNA"/>
</dbReference>
<evidence type="ECO:0000256" key="1">
    <source>
        <dbReference type="ARBA" id="ARBA00004123"/>
    </source>
</evidence>
<gene>
    <name evidence="4" type="ORF">L596_003937</name>
</gene>
<keyword evidence="2" id="KW-0539">Nucleus</keyword>
<keyword evidence="2" id="KW-0238">DNA-binding</keyword>
<evidence type="ECO:0000256" key="2">
    <source>
        <dbReference type="RuleBase" id="RU000682"/>
    </source>
</evidence>
<dbReference type="Proteomes" id="UP000298663">
    <property type="component" value="Chromosome X"/>
</dbReference>
<reference evidence="4 5" key="1">
    <citation type="journal article" date="2015" name="Genome Biol.">
        <title>Comparative genomics of Steinernema reveals deeply conserved gene regulatory networks.</title>
        <authorList>
            <person name="Dillman A.R."/>
            <person name="Macchietto M."/>
            <person name="Porter C.F."/>
            <person name="Rogers A."/>
            <person name="Williams B."/>
            <person name="Antoshechkin I."/>
            <person name="Lee M.M."/>
            <person name="Goodwin Z."/>
            <person name="Lu X."/>
            <person name="Lewis E.E."/>
            <person name="Goodrich-Blair H."/>
            <person name="Stock S.P."/>
            <person name="Adams B.J."/>
            <person name="Sternberg P.W."/>
            <person name="Mortazavi A."/>
        </authorList>
    </citation>
    <scope>NUCLEOTIDE SEQUENCE [LARGE SCALE GENOMIC DNA]</scope>
    <source>
        <strain evidence="4 5">ALL</strain>
    </source>
</reference>
<dbReference type="SUPFAM" id="SSF46689">
    <property type="entry name" value="Homeodomain-like"/>
    <property type="match status" value="1"/>
</dbReference>
<comment type="subcellular location">
    <subcellularLocation>
        <location evidence="1 2">Nucleus</location>
    </subcellularLocation>
</comment>
<dbReference type="AlphaFoldDB" id="A0A4U8UXI4"/>
<feature type="domain" description="Homeobox" evidence="3">
    <location>
        <begin position="82"/>
        <end position="112"/>
    </location>
</feature>
<dbReference type="GO" id="GO:0003677">
    <property type="term" value="F:DNA binding"/>
    <property type="evidence" value="ECO:0007669"/>
    <property type="project" value="UniProtKB-KW"/>
</dbReference>
<keyword evidence="5" id="KW-1185">Reference proteome</keyword>
<dbReference type="InterPro" id="IPR009057">
    <property type="entry name" value="Homeodomain-like_sf"/>
</dbReference>
<name>A0A4U8UXI4_STECR</name>
<evidence type="ECO:0000313" key="4">
    <source>
        <dbReference type="EMBL" id="TMS36867.1"/>
    </source>
</evidence>
<dbReference type="OrthoDB" id="6159439at2759"/>
<dbReference type="Gene3D" id="1.10.10.60">
    <property type="entry name" value="Homeodomain-like"/>
    <property type="match status" value="1"/>
</dbReference>
<evidence type="ECO:0000313" key="5">
    <source>
        <dbReference type="Proteomes" id="UP000298663"/>
    </source>
</evidence>
<evidence type="ECO:0000259" key="3">
    <source>
        <dbReference type="Pfam" id="PF00046"/>
    </source>
</evidence>
<dbReference type="CDD" id="cd00086">
    <property type="entry name" value="homeodomain"/>
    <property type="match status" value="1"/>
</dbReference>
<organism evidence="4 5">
    <name type="scientific">Steinernema carpocapsae</name>
    <name type="common">Entomopathogenic nematode</name>
    <dbReference type="NCBI Taxonomy" id="34508"/>
    <lineage>
        <taxon>Eukaryota</taxon>
        <taxon>Metazoa</taxon>
        <taxon>Ecdysozoa</taxon>
        <taxon>Nematoda</taxon>
        <taxon>Chromadorea</taxon>
        <taxon>Rhabditida</taxon>
        <taxon>Tylenchina</taxon>
        <taxon>Panagrolaimomorpha</taxon>
        <taxon>Strongyloidoidea</taxon>
        <taxon>Steinernematidae</taxon>
        <taxon>Steinernema</taxon>
    </lineage>
</organism>
<dbReference type="Pfam" id="PF00046">
    <property type="entry name" value="Homeodomain"/>
    <property type="match status" value="1"/>
</dbReference>
<proteinExistence type="predicted"/>
<protein>
    <recommendedName>
        <fullName evidence="3">Homeobox domain-containing protein</fullName>
    </recommendedName>
</protein>
<dbReference type="InterPro" id="IPR001356">
    <property type="entry name" value="HD"/>
</dbReference>
<dbReference type="GO" id="GO:0005634">
    <property type="term" value="C:nucleus"/>
    <property type="evidence" value="ECO:0007669"/>
    <property type="project" value="UniProtKB-SubCell"/>
</dbReference>
<dbReference type="EMBL" id="CM016762">
    <property type="protein sequence ID" value="TMS36867.1"/>
    <property type="molecule type" value="Genomic_DNA"/>
</dbReference>
<sequence length="186" mass="20940">MSSEETNWQLLSNKFSILHLANTCDQLEVRPRPTSCPIHWLISLPVRSTMRPYFAGNTNENAYASSAINFRQSSDYENCSKRRFRTNFTENQSLVLEEAFQESHYPDQSAKQNYSLVPKQAGEVEAKRSARARKEDNRLRATKQVDASVAGRCSTTSLRTFLAADHSSFASGSSFGPRCPNGLFAF</sequence>
<accession>A0A4U8UXI4</accession>
<reference evidence="4 5" key="2">
    <citation type="journal article" date="2019" name="G3 (Bethesda)">
        <title>Hybrid Assembly of the Genome of the Entomopathogenic Nematode Steinernema carpocapsae Identifies the X-Chromosome.</title>
        <authorList>
            <person name="Serra L."/>
            <person name="Macchietto M."/>
            <person name="Macias-Munoz A."/>
            <person name="McGill C.J."/>
            <person name="Rodriguez I.M."/>
            <person name="Rodriguez B."/>
            <person name="Murad R."/>
            <person name="Mortazavi A."/>
        </authorList>
    </citation>
    <scope>NUCLEOTIDE SEQUENCE [LARGE SCALE GENOMIC DNA]</scope>
    <source>
        <strain evidence="4 5">ALL</strain>
    </source>
</reference>
<comment type="caution">
    <text evidence="4">The sequence shown here is derived from an EMBL/GenBank/DDBJ whole genome shotgun (WGS) entry which is preliminary data.</text>
</comment>
<keyword evidence="2" id="KW-0371">Homeobox</keyword>